<evidence type="ECO:0000256" key="3">
    <source>
        <dbReference type="ARBA" id="ARBA00022801"/>
    </source>
</evidence>
<evidence type="ECO:0000256" key="4">
    <source>
        <dbReference type="ARBA" id="ARBA00022806"/>
    </source>
</evidence>
<feature type="compositionally biased region" description="Polar residues" evidence="8">
    <location>
        <begin position="1115"/>
        <end position="1124"/>
    </location>
</feature>
<evidence type="ECO:0000256" key="1">
    <source>
        <dbReference type="ARBA" id="ARBA00012552"/>
    </source>
</evidence>
<keyword evidence="3" id="KW-0378">Hydrolase</keyword>
<dbReference type="GO" id="GO:0005524">
    <property type="term" value="F:ATP binding"/>
    <property type="evidence" value="ECO:0007669"/>
    <property type="project" value="UniProtKB-KW"/>
</dbReference>
<feature type="compositionally biased region" description="Polar residues" evidence="8">
    <location>
        <begin position="254"/>
        <end position="263"/>
    </location>
</feature>
<dbReference type="InterPro" id="IPR036020">
    <property type="entry name" value="WW_dom_sf"/>
</dbReference>
<dbReference type="PROSITE" id="PS51192">
    <property type="entry name" value="HELICASE_ATP_BIND_1"/>
    <property type="match status" value="1"/>
</dbReference>
<accession>A0ABD1VC16</accession>
<dbReference type="SMART" id="SM00487">
    <property type="entry name" value="DEXDc"/>
    <property type="match status" value="1"/>
</dbReference>
<feature type="compositionally biased region" description="Low complexity" evidence="8">
    <location>
        <begin position="1066"/>
        <end position="1077"/>
    </location>
</feature>
<protein>
    <recommendedName>
        <fullName evidence="1">RNA helicase</fullName>
        <ecNumber evidence="1">3.6.4.13</ecNumber>
    </recommendedName>
</protein>
<feature type="compositionally biased region" description="Gly residues" evidence="8">
    <location>
        <begin position="892"/>
        <end position="976"/>
    </location>
</feature>
<organism evidence="13 14">
    <name type="scientific">Abeliophyllum distichum</name>
    <dbReference type="NCBI Taxonomy" id="126358"/>
    <lineage>
        <taxon>Eukaryota</taxon>
        <taxon>Viridiplantae</taxon>
        <taxon>Streptophyta</taxon>
        <taxon>Embryophyta</taxon>
        <taxon>Tracheophyta</taxon>
        <taxon>Spermatophyta</taxon>
        <taxon>Magnoliopsida</taxon>
        <taxon>eudicotyledons</taxon>
        <taxon>Gunneridae</taxon>
        <taxon>Pentapetalae</taxon>
        <taxon>asterids</taxon>
        <taxon>lamiids</taxon>
        <taxon>Lamiales</taxon>
        <taxon>Oleaceae</taxon>
        <taxon>Forsythieae</taxon>
        <taxon>Abeliophyllum</taxon>
    </lineage>
</organism>
<evidence type="ECO:0000256" key="5">
    <source>
        <dbReference type="ARBA" id="ARBA00022840"/>
    </source>
</evidence>
<dbReference type="Proteomes" id="UP001604336">
    <property type="component" value="Unassembled WGS sequence"/>
</dbReference>
<dbReference type="PROSITE" id="PS51195">
    <property type="entry name" value="Q_MOTIF"/>
    <property type="match status" value="1"/>
</dbReference>
<dbReference type="Gene3D" id="3.40.50.300">
    <property type="entry name" value="P-loop containing nucleotide triphosphate hydrolases"/>
    <property type="match status" value="2"/>
</dbReference>
<keyword evidence="6" id="KW-0694">RNA-binding</keyword>
<evidence type="ECO:0000259" key="12">
    <source>
        <dbReference type="PROSITE" id="PS51195"/>
    </source>
</evidence>
<dbReference type="PROSITE" id="PS01159">
    <property type="entry name" value="WW_DOMAIN_1"/>
    <property type="match status" value="1"/>
</dbReference>
<keyword evidence="14" id="KW-1185">Reference proteome</keyword>
<keyword evidence="5" id="KW-0067">ATP-binding</keyword>
<feature type="domain" description="Helicase C-terminal" evidence="11">
    <location>
        <begin position="726"/>
        <end position="870"/>
    </location>
</feature>
<feature type="domain" description="DEAD-box RNA helicase Q" evidence="12">
    <location>
        <begin position="492"/>
        <end position="520"/>
    </location>
</feature>
<name>A0ABD1VC16_9LAMI</name>
<dbReference type="InterPro" id="IPR014014">
    <property type="entry name" value="RNA_helicase_DEAD_Q_motif"/>
</dbReference>
<dbReference type="SMART" id="SM00490">
    <property type="entry name" value="HELICc"/>
    <property type="match status" value="1"/>
</dbReference>
<dbReference type="Pfam" id="PF00271">
    <property type="entry name" value="Helicase_C"/>
    <property type="match status" value="1"/>
</dbReference>
<feature type="short sequence motif" description="Q motif" evidence="7">
    <location>
        <begin position="492"/>
        <end position="520"/>
    </location>
</feature>
<dbReference type="SMART" id="SM00456">
    <property type="entry name" value="WW"/>
    <property type="match status" value="1"/>
</dbReference>
<feature type="compositionally biased region" description="Pro residues" evidence="8">
    <location>
        <begin position="54"/>
        <end position="69"/>
    </location>
</feature>
<dbReference type="InterPro" id="IPR001650">
    <property type="entry name" value="Helicase_C-like"/>
</dbReference>
<dbReference type="InterPro" id="IPR000629">
    <property type="entry name" value="RNA-helicase_DEAD-box_CS"/>
</dbReference>
<evidence type="ECO:0000256" key="7">
    <source>
        <dbReference type="PROSITE-ProRule" id="PRU00552"/>
    </source>
</evidence>
<dbReference type="Pfam" id="PF00397">
    <property type="entry name" value="WW"/>
    <property type="match status" value="1"/>
</dbReference>
<dbReference type="InterPro" id="IPR011545">
    <property type="entry name" value="DEAD/DEAH_box_helicase_dom"/>
</dbReference>
<keyword evidence="4 13" id="KW-0347">Helicase</keyword>
<dbReference type="EC" id="3.6.4.13" evidence="1"/>
<evidence type="ECO:0000256" key="6">
    <source>
        <dbReference type="ARBA" id="ARBA00022884"/>
    </source>
</evidence>
<feature type="region of interest" description="Disordered" evidence="8">
    <location>
        <begin position="1045"/>
        <end position="1124"/>
    </location>
</feature>
<dbReference type="CDD" id="cd00201">
    <property type="entry name" value="WW"/>
    <property type="match status" value="1"/>
</dbReference>
<dbReference type="GO" id="GO:0003723">
    <property type="term" value="F:RNA binding"/>
    <property type="evidence" value="ECO:0007669"/>
    <property type="project" value="UniProtKB-KW"/>
</dbReference>
<dbReference type="Gene3D" id="2.20.70.10">
    <property type="match status" value="1"/>
</dbReference>
<dbReference type="EMBL" id="JBFOLK010000002">
    <property type="protein sequence ID" value="KAL2534885.1"/>
    <property type="molecule type" value="Genomic_DNA"/>
</dbReference>
<feature type="region of interest" description="Disordered" evidence="8">
    <location>
        <begin position="881"/>
        <end position="976"/>
    </location>
</feature>
<keyword evidence="2" id="KW-0547">Nucleotide-binding</keyword>
<evidence type="ECO:0000313" key="14">
    <source>
        <dbReference type="Proteomes" id="UP001604336"/>
    </source>
</evidence>
<evidence type="ECO:0000259" key="11">
    <source>
        <dbReference type="PROSITE" id="PS51194"/>
    </source>
</evidence>
<feature type="compositionally biased region" description="Basic and acidic residues" evidence="8">
    <location>
        <begin position="1046"/>
        <end position="1063"/>
    </location>
</feature>
<dbReference type="PROSITE" id="PS51194">
    <property type="entry name" value="HELICASE_CTER"/>
    <property type="match status" value="1"/>
</dbReference>
<dbReference type="CDD" id="cd18787">
    <property type="entry name" value="SF2_C_DEAD"/>
    <property type="match status" value="1"/>
</dbReference>
<reference evidence="14" key="1">
    <citation type="submission" date="2024-07" db="EMBL/GenBank/DDBJ databases">
        <title>Two chromosome-level genome assemblies of Korean endemic species Abeliophyllum distichum and Forsythia ovata (Oleaceae).</title>
        <authorList>
            <person name="Jang H."/>
        </authorList>
    </citation>
    <scope>NUCLEOTIDE SEQUENCE [LARGE SCALE GENOMIC DNA]</scope>
</reference>
<dbReference type="PROSITE" id="PS00039">
    <property type="entry name" value="DEAD_ATP_HELICASE"/>
    <property type="match status" value="1"/>
</dbReference>
<dbReference type="InterPro" id="IPR001202">
    <property type="entry name" value="WW_dom"/>
</dbReference>
<dbReference type="GO" id="GO:0003724">
    <property type="term" value="F:RNA helicase activity"/>
    <property type="evidence" value="ECO:0007669"/>
    <property type="project" value="UniProtKB-EC"/>
</dbReference>
<dbReference type="FunFam" id="3.40.50.300:FF:000079">
    <property type="entry name" value="probable ATP-dependent RNA helicase DDX17"/>
    <property type="match status" value="1"/>
</dbReference>
<gene>
    <name evidence="13" type="ORF">Adt_08236</name>
</gene>
<evidence type="ECO:0000256" key="2">
    <source>
        <dbReference type="ARBA" id="ARBA00022741"/>
    </source>
</evidence>
<evidence type="ECO:0000313" key="13">
    <source>
        <dbReference type="EMBL" id="KAL2534885.1"/>
    </source>
</evidence>
<feature type="domain" description="Helicase ATP-binding" evidence="10">
    <location>
        <begin position="523"/>
        <end position="697"/>
    </location>
</feature>
<dbReference type="FunFam" id="3.40.50.300:FF:000008">
    <property type="entry name" value="ATP-dependent RNA helicase RhlB"/>
    <property type="match status" value="1"/>
</dbReference>
<dbReference type="Pfam" id="PF00270">
    <property type="entry name" value="DEAD"/>
    <property type="match status" value="1"/>
</dbReference>
<dbReference type="AlphaFoldDB" id="A0ABD1VC16"/>
<evidence type="ECO:0000259" key="9">
    <source>
        <dbReference type="PROSITE" id="PS50020"/>
    </source>
</evidence>
<feature type="domain" description="WW" evidence="9">
    <location>
        <begin position="20"/>
        <end position="54"/>
    </location>
</feature>
<feature type="region of interest" description="Disordered" evidence="8">
    <location>
        <begin position="237"/>
        <end position="270"/>
    </location>
</feature>
<proteinExistence type="predicted"/>
<sequence length="1124" mass="121050">MDTAEAAPSSTGPRYAPDDPTLPQPWKGLIDGSTGVLYYWNPETNVTQYEKPAALPPPLPSGPPPPPAVSTPKMNPVPVVRSQQLDGVQGQQNLQMTQIQHLQGQHMSSSLQQQTQLVSPAAQQKVALTEQQPQLGPSMQQQGHMSPQQFRPQLMQQPGQQMPPSVGQMPILPGQQGLLQGHPQSTQQIPMQPLQQASYQGMHQIQHGPQGQIYSGAQMGHPHGYPLTPQQTQYTYQQNMHPQGPPDSSQQPQHLMQGQQFPHQQEHKMGFPPRYDLEIQQGKQTGFSPARIQQTGTPSAQNLPAVTNSIHAPQIGVQPSQTTQYGRSSVNMPQVNHLVEMQQSGADSALQSGGSRFQNEMGSGSKMVYEENPLGRTGNEYSYNTNKDGRAMPQHPKLAALPMPRNQQETRMRDFPPQNVAIKLPGQSNSLAGPPLHGNYGHATVSSPFPGNSLVRPVMLGPSDAIPLSAAEVYRQKHEVTATGDNVPAPFMTFEDTGFPPEILHEIHFAGFSAPTPIQAQTWPIALQNRDIVAIAKTGSGKTLGYLIPAFIHLRRRQNNPLNGPTVLVLAPTRELATQIQDEAVKFGRSSRVSCTCLYGGAPKGPQLKELDRGADFVVATPGRLNDILEMKRIDFRQVSLLVLDEADRMLDMGFEPQIRKIVNEIPPRRQTLMYTATWPKEVRKIASDLLVNPVQVNIGSVDELAANKSITQYVEVVPEMQKQRRLEQILRSQERGSRAIIFCSTKKLCDQLARSLGRNFGAAAIHGDKNQGERDWVLNQFRTGKSPILVATDVAARGLDIRDIRVVINYDFPTGIEDYVHRIGRTGRAGATGIAYTFFSEQDWKYAADLVKVLEGANQPVPPEVREIALRGGPGYGKDRGGGINRFDSVDGGGRWDSGGRGGMRDGGFGGRGGTRDGGFGGRGGTRDGGFGGRGGGRDGSFGGRGGMRDGGFGGRGGMRDGGFGGRGGGRDGAGGGDELITGEIFQTGEGITALVLREFEHGVIAEAAAVARAGAAARVGVIAGAVAGHAAAVGLAAASRSRSRSYDRYERRAPRKTKFDQMDVSVPNVEVPPESGTSTAYPGTQRKEVSGAEPVDQVSLAASVNIGRPDAGSNPSNPATEQ</sequence>
<dbReference type="PROSITE" id="PS50020">
    <property type="entry name" value="WW_DOMAIN_2"/>
    <property type="match status" value="1"/>
</dbReference>
<evidence type="ECO:0000256" key="8">
    <source>
        <dbReference type="SAM" id="MobiDB-lite"/>
    </source>
</evidence>
<dbReference type="InterPro" id="IPR027417">
    <property type="entry name" value="P-loop_NTPase"/>
</dbReference>
<evidence type="ECO:0000259" key="10">
    <source>
        <dbReference type="PROSITE" id="PS51192"/>
    </source>
</evidence>
<dbReference type="GO" id="GO:0016787">
    <property type="term" value="F:hydrolase activity"/>
    <property type="evidence" value="ECO:0007669"/>
    <property type="project" value="UniProtKB-KW"/>
</dbReference>
<feature type="region of interest" description="Disordered" evidence="8">
    <location>
        <begin position="1"/>
        <end position="28"/>
    </location>
</feature>
<dbReference type="PANTHER" id="PTHR47958">
    <property type="entry name" value="ATP-DEPENDENT RNA HELICASE DBP3"/>
    <property type="match status" value="1"/>
</dbReference>
<dbReference type="InterPro" id="IPR014001">
    <property type="entry name" value="Helicase_ATP-bd"/>
</dbReference>
<dbReference type="SUPFAM" id="SSF52540">
    <property type="entry name" value="P-loop containing nucleoside triphosphate hydrolases"/>
    <property type="match status" value="1"/>
</dbReference>
<feature type="region of interest" description="Disordered" evidence="8">
    <location>
        <begin position="50"/>
        <end position="71"/>
    </location>
</feature>
<comment type="caution">
    <text evidence="13">The sequence shown here is derived from an EMBL/GenBank/DDBJ whole genome shotgun (WGS) entry which is preliminary data.</text>
</comment>
<dbReference type="SUPFAM" id="SSF51045">
    <property type="entry name" value="WW domain"/>
    <property type="match status" value="1"/>
</dbReference>